<gene>
    <name evidence="1" type="ORF">DDV96_15010</name>
</gene>
<proteinExistence type="predicted"/>
<reference evidence="1 2" key="1">
    <citation type="submission" date="2018-04" db="EMBL/GenBank/DDBJ databases">
        <title>Marixanthomonas spongiae HN-E44 sp. nov., isolated from a marine sponge.</title>
        <authorList>
            <person name="Luo L."/>
            <person name="Zhuang L."/>
        </authorList>
    </citation>
    <scope>NUCLEOTIDE SEQUENCE [LARGE SCALE GENOMIC DNA]</scope>
    <source>
        <strain evidence="1 2">HN-E44</strain>
    </source>
</reference>
<dbReference type="EMBL" id="QEHR01000014">
    <property type="protein sequence ID" value="PVW12419.1"/>
    <property type="molecule type" value="Genomic_DNA"/>
</dbReference>
<evidence type="ECO:0000313" key="2">
    <source>
        <dbReference type="Proteomes" id="UP000245962"/>
    </source>
</evidence>
<sequence length="123" mass="14906">MKTRNFKDIAAITLPEYVIERIEELMYFEDEIYKELGMLEWERMNGYELLEYAIIYPDYGDSDEGICEDFFEMFDAKKCGYLDDWKEKKMDQLREDNPQLYKAVMTKKHRLNEINDLLDEKEG</sequence>
<dbReference type="Proteomes" id="UP000245962">
    <property type="component" value="Unassembled WGS sequence"/>
</dbReference>
<dbReference type="AlphaFoldDB" id="A0A2U0HUB8"/>
<name>A0A2U0HUB8_9FLAO</name>
<accession>A0A2U0HUB8</accession>
<organism evidence="1 2">
    <name type="scientific">Marixanthomonas spongiae</name>
    <dbReference type="NCBI Taxonomy" id="2174845"/>
    <lineage>
        <taxon>Bacteria</taxon>
        <taxon>Pseudomonadati</taxon>
        <taxon>Bacteroidota</taxon>
        <taxon>Flavobacteriia</taxon>
        <taxon>Flavobacteriales</taxon>
        <taxon>Flavobacteriaceae</taxon>
        <taxon>Marixanthomonas</taxon>
    </lineage>
</organism>
<comment type="caution">
    <text evidence="1">The sequence shown here is derived from an EMBL/GenBank/DDBJ whole genome shotgun (WGS) entry which is preliminary data.</text>
</comment>
<protein>
    <submittedName>
        <fullName evidence="1">Uncharacterized protein</fullName>
    </submittedName>
</protein>
<evidence type="ECO:0000313" key="1">
    <source>
        <dbReference type="EMBL" id="PVW12419.1"/>
    </source>
</evidence>
<dbReference type="RefSeq" id="WP_116695595.1">
    <property type="nucleotide sequence ID" value="NZ_QEHR01000014.1"/>
</dbReference>
<keyword evidence="2" id="KW-1185">Reference proteome</keyword>